<dbReference type="Pfam" id="PF00430">
    <property type="entry name" value="ATP-synt_B"/>
    <property type="match status" value="1"/>
</dbReference>
<evidence type="ECO:0000313" key="17">
    <source>
        <dbReference type="Proteomes" id="UP000306420"/>
    </source>
</evidence>
<dbReference type="SUPFAM" id="SSF81573">
    <property type="entry name" value="F1F0 ATP synthase subunit B, membrane domain"/>
    <property type="match status" value="1"/>
</dbReference>
<dbReference type="GO" id="GO:0046933">
    <property type="term" value="F:proton-transporting ATP synthase activity, rotational mechanism"/>
    <property type="evidence" value="ECO:0007669"/>
    <property type="project" value="UniProtKB-UniRule"/>
</dbReference>
<feature type="transmembrane region" description="Helical" evidence="12">
    <location>
        <begin position="12"/>
        <end position="32"/>
    </location>
</feature>
<evidence type="ECO:0000256" key="5">
    <source>
        <dbReference type="ARBA" id="ARBA00022781"/>
    </source>
</evidence>
<name>A0A5R9EIG2_9LACT</name>
<dbReference type="Proteomes" id="UP000306420">
    <property type="component" value="Unassembled WGS sequence"/>
</dbReference>
<dbReference type="PANTHER" id="PTHR33445">
    <property type="entry name" value="ATP SYNTHASE SUBUNIT B', CHLOROPLASTIC"/>
    <property type="match status" value="1"/>
</dbReference>
<feature type="coiled-coil region" evidence="14">
    <location>
        <begin position="50"/>
        <end position="121"/>
    </location>
</feature>
<dbReference type="AlphaFoldDB" id="A0A5R9EIG2"/>
<keyword evidence="5 12" id="KW-0375">Hydrogen ion transport</keyword>
<keyword evidence="14" id="KW-0175">Coiled coil</keyword>
<dbReference type="InterPro" id="IPR005864">
    <property type="entry name" value="ATP_synth_F0_bsu_bac"/>
</dbReference>
<evidence type="ECO:0000256" key="11">
    <source>
        <dbReference type="ARBA" id="ARBA00037847"/>
    </source>
</evidence>
<keyword evidence="2 12" id="KW-0813">Transport</keyword>
<dbReference type="RefSeq" id="WP_138404049.1">
    <property type="nucleotide sequence ID" value="NZ_CP144682.1"/>
</dbReference>
<evidence type="ECO:0000256" key="8">
    <source>
        <dbReference type="ARBA" id="ARBA00023136"/>
    </source>
</evidence>
<protein>
    <recommendedName>
        <fullName evidence="12">ATP synthase subunit b</fullName>
    </recommendedName>
    <alternativeName>
        <fullName evidence="12">ATP synthase F(0) sector subunit b</fullName>
    </alternativeName>
    <alternativeName>
        <fullName evidence="12">ATPase subunit I</fullName>
    </alternativeName>
    <alternativeName>
        <fullName evidence="12">F-type ATPase subunit b</fullName>
        <shortName evidence="12">F-ATPase subunit b</shortName>
    </alternativeName>
</protein>
<evidence type="ECO:0000256" key="6">
    <source>
        <dbReference type="ARBA" id="ARBA00022989"/>
    </source>
</evidence>
<reference evidence="15 18" key="2">
    <citation type="submission" date="2020-07" db="EMBL/GenBank/DDBJ databases">
        <title>Facklamia lactis sp. nov., isolated from raw milk.</title>
        <authorList>
            <person name="Doll E.V."/>
            <person name="Huptas C."/>
            <person name="Staib L."/>
            <person name="Wenning M."/>
            <person name="Scherer S."/>
        </authorList>
    </citation>
    <scope>NUCLEOTIDE SEQUENCE [LARGE SCALE GENOMIC DNA]</scope>
    <source>
        <strain evidence="15 18">DSM 104272</strain>
    </source>
</reference>
<keyword evidence="6 12" id="KW-1133">Transmembrane helix</keyword>
<dbReference type="GO" id="GO:0046961">
    <property type="term" value="F:proton-transporting ATPase activity, rotational mechanism"/>
    <property type="evidence" value="ECO:0007669"/>
    <property type="project" value="TreeGrafter"/>
</dbReference>
<keyword evidence="18" id="KW-1185">Reference proteome</keyword>
<dbReference type="EMBL" id="VBSP01000008">
    <property type="protein sequence ID" value="TLQ48761.1"/>
    <property type="molecule type" value="Genomic_DNA"/>
</dbReference>
<dbReference type="NCBIfam" id="TIGR01144">
    <property type="entry name" value="ATP_synt_b"/>
    <property type="match status" value="1"/>
</dbReference>
<keyword evidence="4 12" id="KW-0812">Transmembrane</keyword>
<sequence length="170" mass="19640">MLESILQTGVGHFLMTIVSFAILLFIVSKFAWDPISKILQEREEMIDSNINDAKSAKEDAEATKDEAREMLTNARTEANKLVQDTKWQVSKMKADQIDRAKEEIEEMRTQAELSIQRERRQMLESMEDQIGKLSIEIAEQVLRREVNSEDHQQLISELVLEMDASINESR</sequence>
<dbReference type="HAMAP" id="MF_01398">
    <property type="entry name" value="ATP_synth_b_bprime"/>
    <property type="match status" value="1"/>
</dbReference>
<proteinExistence type="inferred from homology"/>
<evidence type="ECO:0000256" key="4">
    <source>
        <dbReference type="ARBA" id="ARBA00022692"/>
    </source>
</evidence>
<evidence type="ECO:0000313" key="18">
    <source>
        <dbReference type="Proteomes" id="UP000823401"/>
    </source>
</evidence>
<comment type="subunit">
    <text evidence="12">F-type ATPases have 2 components, F(1) - the catalytic core - and F(0) - the membrane proton channel. F(1) has five subunits: alpha(3), beta(3), gamma(1), delta(1), epsilon(1). F(0) has three main subunits: a(1), b(2) and c(10-14). The alpha and beta chains form an alternating ring which encloses part of the gamma chain. F(1) is attached to F(0) by a central stalk formed by the gamma and epsilon chains, while a peripheral stalk is formed by the delta and b chains.</text>
</comment>
<comment type="caution">
    <text evidence="16">The sequence shown here is derived from an EMBL/GenBank/DDBJ whole genome shotgun (WGS) entry which is preliminary data.</text>
</comment>
<dbReference type="EMBL" id="JACCEL010000018">
    <property type="protein sequence ID" value="MBG9978721.1"/>
    <property type="molecule type" value="Genomic_DNA"/>
</dbReference>
<evidence type="ECO:0000256" key="14">
    <source>
        <dbReference type="SAM" id="Coils"/>
    </source>
</evidence>
<evidence type="ECO:0000256" key="2">
    <source>
        <dbReference type="ARBA" id="ARBA00022448"/>
    </source>
</evidence>
<dbReference type="GO" id="GO:0045259">
    <property type="term" value="C:proton-transporting ATP synthase complex"/>
    <property type="evidence" value="ECO:0007669"/>
    <property type="project" value="UniProtKB-KW"/>
</dbReference>
<evidence type="ECO:0000256" key="13">
    <source>
        <dbReference type="RuleBase" id="RU003848"/>
    </source>
</evidence>
<evidence type="ECO:0000313" key="15">
    <source>
        <dbReference type="EMBL" id="MBG9978721.1"/>
    </source>
</evidence>
<evidence type="ECO:0000313" key="16">
    <source>
        <dbReference type="EMBL" id="TLQ48761.1"/>
    </source>
</evidence>
<dbReference type="Gene3D" id="6.10.250.1580">
    <property type="match status" value="1"/>
</dbReference>
<keyword evidence="3 12" id="KW-0138">CF(0)</keyword>
<evidence type="ECO:0000256" key="10">
    <source>
        <dbReference type="ARBA" id="ARBA00025198"/>
    </source>
</evidence>
<evidence type="ECO:0000256" key="9">
    <source>
        <dbReference type="ARBA" id="ARBA00023310"/>
    </source>
</evidence>
<dbReference type="InterPro" id="IPR028987">
    <property type="entry name" value="ATP_synth_B-like_membr_sf"/>
</dbReference>
<comment type="function">
    <text evidence="12">Component of the F(0) channel, it forms part of the peripheral stalk, linking F(1) to F(0).</text>
</comment>
<reference evidence="16 17" key="1">
    <citation type="submission" date="2019-05" db="EMBL/GenBank/DDBJ databases">
        <title>The metagenome of a microbial culture collection derived from dairy environment covers the genomic content of the human microbiome.</title>
        <authorList>
            <person name="Roder T."/>
            <person name="Wuthrich D."/>
            <person name="Sattari Z."/>
            <person name="Von Ah U."/>
            <person name="Bar C."/>
            <person name="Ronchi F."/>
            <person name="Macpherson A.J."/>
            <person name="Ganal-Vonarburg S.C."/>
            <person name="Bruggmann R."/>
            <person name="Vergeres G."/>
        </authorList>
    </citation>
    <scope>NUCLEOTIDE SEQUENCE [LARGE SCALE GENOMIC DNA]</scope>
    <source>
        <strain evidence="16 17">FAM 24227</strain>
    </source>
</reference>
<dbReference type="InterPro" id="IPR002146">
    <property type="entry name" value="ATP_synth_b/b'su_bac/chlpt"/>
</dbReference>
<evidence type="ECO:0000256" key="3">
    <source>
        <dbReference type="ARBA" id="ARBA00022547"/>
    </source>
</evidence>
<gene>
    <name evidence="12 16" type="primary">atpF</name>
    <name evidence="16" type="ORF">FEZ33_03680</name>
    <name evidence="15" type="ORF">HYQ42_07950</name>
</gene>
<keyword evidence="8 12" id="KW-0472">Membrane</keyword>
<keyword evidence="12" id="KW-1003">Cell membrane</keyword>
<evidence type="ECO:0000256" key="12">
    <source>
        <dbReference type="HAMAP-Rule" id="MF_01398"/>
    </source>
</evidence>
<comment type="similarity">
    <text evidence="1 12 13">Belongs to the ATPase B chain family.</text>
</comment>
<comment type="function">
    <text evidence="10 12">F(1)F(0) ATP synthase produces ATP from ADP in the presence of a proton or sodium gradient. F-type ATPases consist of two structural domains, F(1) containing the extramembraneous catalytic core and F(0) containing the membrane proton channel, linked together by a central stalk and a peripheral stalk. During catalysis, ATP synthesis in the catalytic domain of F(1) is coupled via a rotary mechanism of the central stalk subunits to proton translocation.</text>
</comment>
<dbReference type="PANTHER" id="PTHR33445:SF2">
    <property type="entry name" value="ATP SYNTHASE SUBUNIT B', CHLOROPLASTIC"/>
    <property type="match status" value="1"/>
</dbReference>
<dbReference type="OrthoDB" id="282095at2"/>
<evidence type="ECO:0000256" key="7">
    <source>
        <dbReference type="ARBA" id="ARBA00023065"/>
    </source>
</evidence>
<dbReference type="GO" id="GO:0012505">
    <property type="term" value="C:endomembrane system"/>
    <property type="evidence" value="ECO:0007669"/>
    <property type="project" value="UniProtKB-SubCell"/>
</dbReference>
<keyword evidence="9 12" id="KW-0066">ATP synthesis</keyword>
<dbReference type="Proteomes" id="UP000823401">
    <property type="component" value="Unassembled WGS sequence"/>
</dbReference>
<keyword evidence="7 12" id="KW-0406">Ion transport</keyword>
<dbReference type="CDD" id="cd06503">
    <property type="entry name" value="ATP-synt_Fo_b"/>
    <property type="match status" value="1"/>
</dbReference>
<comment type="subcellular location">
    <subcellularLocation>
        <location evidence="12">Cell membrane</location>
        <topology evidence="12">Single-pass membrane protein</topology>
    </subcellularLocation>
    <subcellularLocation>
        <location evidence="11">Endomembrane system</location>
        <topology evidence="11">Single-pass membrane protein</topology>
    </subcellularLocation>
</comment>
<organism evidence="16 17">
    <name type="scientific">Ruoffia tabacinasalis</name>
    <dbReference type="NCBI Taxonomy" id="87458"/>
    <lineage>
        <taxon>Bacteria</taxon>
        <taxon>Bacillati</taxon>
        <taxon>Bacillota</taxon>
        <taxon>Bacilli</taxon>
        <taxon>Lactobacillales</taxon>
        <taxon>Aerococcaceae</taxon>
        <taxon>Ruoffia</taxon>
    </lineage>
</organism>
<accession>A0A5R9EIG2</accession>
<dbReference type="InterPro" id="IPR050059">
    <property type="entry name" value="ATP_synthase_B_chain"/>
</dbReference>
<dbReference type="GO" id="GO:0005886">
    <property type="term" value="C:plasma membrane"/>
    <property type="evidence" value="ECO:0007669"/>
    <property type="project" value="UniProtKB-SubCell"/>
</dbReference>
<evidence type="ECO:0000256" key="1">
    <source>
        <dbReference type="ARBA" id="ARBA00005513"/>
    </source>
</evidence>